<keyword evidence="3" id="KW-1185">Reference proteome</keyword>
<protein>
    <submittedName>
        <fullName evidence="2">Uncharacterized protein</fullName>
    </submittedName>
</protein>
<sequence length="170" mass="19770">MEVDAMQDTWHHIPCIRYSTASKQPLANVTKATRCESQIINKILNTAIIEVQVRTWKVIVVLDARCQNLICLRWHHTNQRQEIWIWIVWTIYAVTTHNLDEPSRTEKQVSQHTTRGSTKKQKLPIIGVRRAPRGLSQTTVQLSGNGQPKRTKTQLWSDVLRNPHRATHRQ</sequence>
<evidence type="ECO:0000313" key="2">
    <source>
        <dbReference type="EnsemblMetazoa" id="GPAI005082-PA"/>
    </source>
</evidence>
<dbReference type="EnsemblMetazoa" id="GPAI005082-RA">
    <property type="protein sequence ID" value="GPAI005082-PA"/>
    <property type="gene ID" value="GPAI005082"/>
</dbReference>
<evidence type="ECO:0000313" key="3">
    <source>
        <dbReference type="Proteomes" id="UP000092445"/>
    </source>
</evidence>
<dbReference type="AlphaFoldDB" id="A0A1A9Z668"/>
<feature type="region of interest" description="Disordered" evidence="1">
    <location>
        <begin position="102"/>
        <end position="123"/>
    </location>
</feature>
<feature type="compositionally biased region" description="Polar residues" evidence="1">
    <location>
        <begin position="137"/>
        <end position="156"/>
    </location>
</feature>
<dbReference type="Proteomes" id="UP000092445">
    <property type="component" value="Unassembled WGS sequence"/>
</dbReference>
<feature type="region of interest" description="Disordered" evidence="1">
    <location>
        <begin position="137"/>
        <end position="170"/>
    </location>
</feature>
<evidence type="ECO:0000256" key="1">
    <source>
        <dbReference type="SAM" id="MobiDB-lite"/>
    </source>
</evidence>
<name>A0A1A9Z668_GLOPL</name>
<organism evidence="2 3">
    <name type="scientific">Glossina pallidipes</name>
    <name type="common">Tsetse fly</name>
    <dbReference type="NCBI Taxonomy" id="7398"/>
    <lineage>
        <taxon>Eukaryota</taxon>
        <taxon>Metazoa</taxon>
        <taxon>Ecdysozoa</taxon>
        <taxon>Arthropoda</taxon>
        <taxon>Hexapoda</taxon>
        <taxon>Insecta</taxon>
        <taxon>Pterygota</taxon>
        <taxon>Neoptera</taxon>
        <taxon>Endopterygota</taxon>
        <taxon>Diptera</taxon>
        <taxon>Brachycera</taxon>
        <taxon>Muscomorpha</taxon>
        <taxon>Hippoboscoidea</taxon>
        <taxon>Glossinidae</taxon>
        <taxon>Glossina</taxon>
    </lineage>
</organism>
<reference evidence="3" key="1">
    <citation type="submission" date="2014-03" db="EMBL/GenBank/DDBJ databases">
        <authorList>
            <person name="Aksoy S."/>
            <person name="Warren W."/>
            <person name="Wilson R.K."/>
        </authorList>
    </citation>
    <scope>NUCLEOTIDE SEQUENCE [LARGE SCALE GENOMIC DNA]</scope>
    <source>
        <strain evidence="3">IAEA</strain>
    </source>
</reference>
<dbReference type="VEuPathDB" id="VectorBase:GPAI005082"/>
<reference evidence="2" key="2">
    <citation type="submission" date="2020-05" db="UniProtKB">
        <authorList>
            <consortium name="EnsemblMetazoa"/>
        </authorList>
    </citation>
    <scope>IDENTIFICATION</scope>
    <source>
        <strain evidence="2">IAEA</strain>
    </source>
</reference>
<accession>A0A1A9Z668</accession>
<proteinExistence type="predicted"/>